<gene>
    <name evidence="1" type="ORF">ACPOL_6449</name>
</gene>
<dbReference type="KEGG" id="abas:ACPOL_6449"/>
<reference evidence="1 2" key="1">
    <citation type="journal article" date="2018" name="Front. Microbiol.">
        <title>Hydrolytic Capabilities as a Key to Environmental Success: Chitinolytic and Cellulolytic Acidobacteria From Acidic Sub-arctic Soils and Boreal Peatlands.</title>
        <authorList>
            <person name="Belova S.E."/>
            <person name="Ravin N.V."/>
            <person name="Pankratov T.A."/>
            <person name="Rakitin A.L."/>
            <person name="Ivanova A.A."/>
            <person name="Beletsky A.V."/>
            <person name="Mardanov A.V."/>
            <person name="Sinninghe Damste J.S."/>
            <person name="Dedysh S.N."/>
        </authorList>
    </citation>
    <scope>NUCLEOTIDE SEQUENCE [LARGE SCALE GENOMIC DNA]</scope>
    <source>
        <strain evidence="1 2">SBC82</strain>
    </source>
</reference>
<evidence type="ECO:0000313" key="2">
    <source>
        <dbReference type="Proteomes" id="UP000253606"/>
    </source>
</evidence>
<sequence length="135" mass="14598">MLEVKRSSPIAAEAGVPQLYRFHLGPGDGPDVPITWEIPELGEIVQGRTKDSPMPIVRAKPTPGLTLAVRREGPTVLLYSVFKNGTLEGGEQLLLVDMEPLGSASLGQRIARIPPRNSLMSKNCRPKLPANPKPT</sequence>
<evidence type="ECO:0000313" key="1">
    <source>
        <dbReference type="EMBL" id="AXC15677.1"/>
    </source>
</evidence>
<accession>A0A2Z5GA04</accession>
<organism evidence="1 2">
    <name type="scientific">Acidisarcina polymorpha</name>
    <dbReference type="NCBI Taxonomy" id="2211140"/>
    <lineage>
        <taxon>Bacteria</taxon>
        <taxon>Pseudomonadati</taxon>
        <taxon>Acidobacteriota</taxon>
        <taxon>Terriglobia</taxon>
        <taxon>Terriglobales</taxon>
        <taxon>Acidobacteriaceae</taxon>
        <taxon>Acidisarcina</taxon>
    </lineage>
</organism>
<name>A0A2Z5GA04_9BACT</name>
<dbReference type="EMBL" id="CP030840">
    <property type="protein sequence ID" value="AXC15677.1"/>
    <property type="molecule type" value="Genomic_DNA"/>
</dbReference>
<keyword evidence="2" id="KW-1185">Reference proteome</keyword>
<dbReference type="Proteomes" id="UP000253606">
    <property type="component" value="Chromosome"/>
</dbReference>
<protein>
    <submittedName>
        <fullName evidence="1">Uncharacterized protein</fullName>
    </submittedName>
</protein>
<dbReference type="AlphaFoldDB" id="A0A2Z5GA04"/>
<proteinExistence type="predicted"/>